<dbReference type="GO" id="GO:0015074">
    <property type="term" value="P:DNA integration"/>
    <property type="evidence" value="ECO:0007669"/>
    <property type="project" value="InterPro"/>
</dbReference>
<dbReference type="InterPro" id="IPR009057">
    <property type="entry name" value="Homeodomain-like_sf"/>
</dbReference>
<accession>A0A6A6DZX0</accession>
<dbReference type="Pfam" id="PF01498">
    <property type="entry name" value="HTH_Tnp_Tc3_2"/>
    <property type="match status" value="1"/>
</dbReference>
<feature type="non-terminal residue" evidence="3">
    <location>
        <position position="1"/>
    </location>
</feature>
<dbReference type="OrthoDB" id="5415741at2759"/>
<organism evidence="3 4">
    <name type="scientific">Zopfia rhizophila CBS 207.26</name>
    <dbReference type="NCBI Taxonomy" id="1314779"/>
    <lineage>
        <taxon>Eukaryota</taxon>
        <taxon>Fungi</taxon>
        <taxon>Dikarya</taxon>
        <taxon>Ascomycota</taxon>
        <taxon>Pezizomycotina</taxon>
        <taxon>Dothideomycetes</taxon>
        <taxon>Dothideomycetes incertae sedis</taxon>
        <taxon>Zopfiaceae</taxon>
        <taxon>Zopfia</taxon>
    </lineage>
</organism>
<dbReference type="InterPro" id="IPR002492">
    <property type="entry name" value="Transposase_Tc1-like"/>
</dbReference>
<evidence type="ECO:0000259" key="2">
    <source>
        <dbReference type="Pfam" id="PF01498"/>
    </source>
</evidence>
<dbReference type="SUPFAM" id="SSF46689">
    <property type="entry name" value="Homeodomain-like"/>
    <property type="match status" value="1"/>
</dbReference>
<feature type="region of interest" description="Disordered" evidence="1">
    <location>
        <begin position="50"/>
        <end position="69"/>
    </location>
</feature>
<feature type="non-terminal residue" evidence="3">
    <location>
        <position position="139"/>
    </location>
</feature>
<reference evidence="3" key="1">
    <citation type="journal article" date="2020" name="Stud. Mycol.">
        <title>101 Dothideomycetes genomes: a test case for predicting lifestyles and emergence of pathogens.</title>
        <authorList>
            <person name="Haridas S."/>
            <person name="Albert R."/>
            <person name="Binder M."/>
            <person name="Bloem J."/>
            <person name="Labutti K."/>
            <person name="Salamov A."/>
            <person name="Andreopoulos B."/>
            <person name="Baker S."/>
            <person name="Barry K."/>
            <person name="Bills G."/>
            <person name="Bluhm B."/>
            <person name="Cannon C."/>
            <person name="Castanera R."/>
            <person name="Culley D."/>
            <person name="Daum C."/>
            <person name="Ezra D."/>
            <person name="Gonzalez J."/>
            <person name="Henrissat B."/>
            <person name="Kuo A."/>
            <person name="Liang C."/>
            <person name="Lipzen A."/>
            <person name="Lutzoni F."/>
            <person name="Magnuson J."/>
            <person name="Mondo S."/>
            <person name="Nolan M."/>
            <person name="Ohm R."/>
            <person name="Pangilinan J."/>
            <person name="Park H.-J."/>
            <person name="Ramirez L."/>
            <person name="Alfaro M."/>
            <person name="Sun H."/>
            <person name="Tritt A."/>
            <person name="Yoshinaga Y."/>
            <person name="Zwiers L.-H."/>
            <person name="Turgeon B."/>
            <person name="Goodwin S."/>
            <person name="Spatafora J."/>
            <person name="Crous P."/>
            <person name="Grigoriev I."/>
        </authorList>
    </citation>
    <scope>NUCLEOTIDE SEQUENCE</scope>
    <source>
        <strain evidence="3">CBS 207.26</strain>
    </source>
</reference>
<evidence type="ECO:0000256" key="1">
    <source>
        <dbReference type="SAM" id="MobiDB-lite"/>
    </source>
</evidence>
<feature type="domain" description="Transposase Tc1-like" evidence="2">
    <location>
        <begin position="74"/>
        <end position="139"/>
    </location>
</feature>
<keyword evidence="4" id="KW-1185">Reference proteome</keyword>
<dbReference type="GO" id="GO:0003677">
    <property type="term" value="F:DNA binding"/>
    <property type="evidence" value="ECO:0007669"/>
    <property type="project" value="InterPro"/>
</dbReference>
<sequence>DAATRAQVISLRSFGASIKETLEITGVSERTQRKIITRVRDRGFVDGGPLLDAHVEDGQKSGAPRKRTPSFNEELALKVRKDRYGREKNTETLAAEFNKAGRNISHESVRLALYEMGFKKVKPTRKPGLTPAMRKARLE</sequence>
<evidence type="ECO:0000313" key="4">
    <source>
        <dbReference type="Proteomes" id="UP000800200"/>
    </source>
</evidence>
<dbReference type="EMBL" id="ML994641">
    <property type="protein sequence ID" value="KAF2183758.1"/>
    <property type="molecule type" value="Genomic_DNA"/>
</dbReference>
<dbReference type="AlphaFoldDB" id="A0A6A6DZX0"/>
<dbReference type="Proteomes" id="UP000800200">
    <property type="component" value="Unassembled WGS sequence"/>
</dbReference>
<name>A0A6A6DZX0_9PEZI</name>
<evidence type="ECO:0000313" key="3">
    <source>
        <dbReference type="EMBL" id="KAF2183758.1"/>
    </source>
</evidence>
<dbReference type="GO" id="GO:0006313">
    <property type="term" value="P:DNA transposition"/>
    <property type="evidence" value="ECO:0007669"/>
    <property type="project" value="InterPro"/>
</dbReference>
<proteinExistence type="predicted"/>
<gene>
    <name evidence="3" type="ORF">K469DRAFT_517676</name>
</gene>
<protein>
    <recommendedName>
        <fullName evidence="2">Transposase Tc1-like domain-containing protein</fullName>
    </recommendedName>
</protein>